<proteinExistence type="predicted"/>
<dbReference type="Proteomes" id="UP001328107">
    <property type="component" value="Unassembled WGS sequence"/>
</dbReference>
<feature type="non-terminal residue" evidence="3">
    <location>
        <position position="1"/>
    </location>
</feature>
<evidence type="ECO:0000313" key="4">
    <source>
        <dbReference type="Proteomes" id="UP001328107"/>
    </source>
</evidence>
<dbReference type="Gene3D" id="3.30.710.10">
    <property type="entry name" value="Potassium Channel Kv1.1, Chain A"/>
    <property type="match status" value="1"/>
</dbReference>
<dbReference type="PANTHER" id="PTHR22744:SF14">
    <property type="entry name" value="BTB DOMAIN-CONTAINING PROTEIN-RELATED"/>
    <property type="match status" value="1"/>
</dbReference>
<dbReference type="AlphaFoldDB" id="A0AAN5I7F8"/>
<dbReference type="SUPFAM" id="SSF54695">
    <property type="entry name" value="POZ domain"/>
    <property type="match status" value="1"/>
</dbReference>
<dbReference type="InterPro" id="IPR000210">
    <property type="entry name" value="BTB/POZ_dom"/>
</dbReference>
<accession>A0AAN5I7F8</accession>
<evidence type="ECO:0000259" key="1">
    <source>
        <dbReference type="PROSITE" id="PS50097"/>
    </source>
</evidence>
<comment type="caution">
    <text evidence="3">The sequence shown here is derived from an EMBL/GenBank/DDBJ whole genome shotgun (WGS) entry which is preliminary data.</text>
</comment>
<dbReference type="SMART" id="SM00225">
    <property type="entry name" value="BTB"/>
    <property type="match status" value="1"/>
</dbReference>
<protein>
    <recommendedName>
        <fullName evidence="1">BTB domain-containing protein</fullName>
    </recommendedName>
</protein>
<feature type="domain" description="BTB" evidence="1">
    <location>
        <begin position="89"/>
        <end position="156"/>
    </location>
</feature>
<evidence type="ECO:0000313" key="3">
    <source>
        <dbReference type="EMBL" id="GMR55228.1"/>
    </source>
</evidence>
<organism evidence="3 4">
    <name type="scientific">Pristionchus mayeri</name>
    <dbReference type="NCBI Taxonomy" id="1317129"/>
    <lineage>
        <taxon>Eukaryota</taxon>
        <taxon>Metazoa</taxon>
        <taxon>Ecdysozoa</taxon>
        <taxon>Nematoda</taxon>
        <taxon>Chromadorea</taxon>
        <taxon>Rhabditida</taxon>
        <taxon>Rhabditina</taxon>
        <taxon>Diplogasteromorpha</taxon>
        <taxon>Diplogasteroidea</taxon>
        <taxon>Neodiplogasteridae</taxon>
        <taxon>Pristionchus</taxon>
    </lineage>
</organism>
<dbReference type="EMBL" id="BTRK01000005">
    <property type="protein sequence ID" value="GMR55227.1"/>
    <property type="molecule type" value="Genomic_DNA"/>
</dbReference>
<dbReference type="Pfam" id="PF00651">
    <property type="entry name" value="BTB"/>
    <property type="match status" value="1"/>
</dbReference>
<reference evidence="4" key="1">
    <citation type="submission" date="2022-10" db="EMBL/GenBank/DDBJ databases">
        <title>Genome assembly of Pristionchus species.</title>
        <authorList>
            <person name="Yoshida K."/>
            <person name="Sommer R.J."/>
        </authorList>
    </citation>
    <scope>NUCLEOTIDE SEQUENCE [LARGE SCALE GENOMIC DNA]</scope>
    <source>
        <strain evidence="2 4">RS5460</strain>
    </source>
</reference>
<gene>
    <name evidence="2" type="ORF">PMAYCL1PPCAC_25422</name>
    <name evidence="3" type="ORF">PMAYCL1PPCAC_25424</name>
</gene>
<dbReference type="PANTHER" id="PTHR22744">
    <property type="entry name" value="HELIX LOOP HELIX PROTEIN 21-RELATED"/>
    <property type="match status" value="1"/>
</dbReference>
<name>A0AAN5I7F8_9BILA</name>
<keyword evidence="4" id="KW-1185">Reference proteome</keyword>
<evidence type="ECO:0000313" key="2">
    <source>
        <dbReference type="EMBL" id="GMR55227.1"/>
    </source>
</evidence>
<dbReference type="EMBL" id="BTRK01000005">
    <property type="protein sequence ID" value="GMR55228.1"/>
    <property type="molecule type" value="Genomic_DNA"/>
</dbReference>
<dbReference type="PROSITE" id="PS50097">
    <property type="entry name" value="BTB"/>
    <property type="match status" value="1"/>
</dbReference>
<reference evidence="3" key="2">
    <citation type="submission" date="2023-06" db="EMBL/GenBank/DDBJ databases">
        <title>Genome assembly of Pristionchus species.</title>
        <authorList>
            <person name="Yoshida K."/>
            <person name="Sommer R.J."/>
        </authorList>
    </citation>
    <scope>NUCLEOTIDE SEQUENCE</scope>
    <source>
        <strain evidence="3">RS5460</strain>
    </source>
</reference>
<dbReference type="CDD" id="cd18186">
    <property type="entry name" value="BTB_POZ_ZBTB_KLHL-like"/>
    <property type="match status" value="1"/>
</dbReference>
<sequence>LNEVEKYLTQTKGIDVSKKLLYAEQYNLTSLKDYCLTVYPRISLFEKLKSSPDYDNFSEKIKADMEAVIEYKSPDTPIDLSKFCPNGMGNVTLIIGEKKLRVSKDYLEIHSPVFEALFFGDFAEKGKEEVEIKDVVYEEFLDVLQLIYLRSLKIRDLMVPHLLKLGDQFQMECVLNLSEKCLI</sequence>
<dbReference type="InterPro" id="IPR011333">
    <property type="entry name" value="SKP1/BTB/POZ_sf"/>
</dbReference>
<feature type="non-terminal residue" evidence="3">
    <location>
        <position position="183"/>
    </location>
</feature>